<reference evidence="3" key="1">
    <citation type="journal article" date="2020" name="mSystems">
        <title>Genome- and Community-Level Interaction Insights into Carbon Utilization and Element Cycling Functions of Hydrothermarchaeota in Hydrothermal Sediment.</title>
        <authorList>
            <person name="Zhou Z."/>
            <person name="Liu Y."/>
            <person name="Xu W."/>
            <person name="Pan J."/>
            <person name="Luo Z.H."/>
            <person name="Li M."/>
        </authorList>
    </citation>
    <scope>NUCLEOTIDE SEQUENCE [LARGE SCALE GENOMIC DNA]</scope>
    <source>
        <strain evidence="3">SpSt-86</strain>
    </source>
</reference>
<dbReference type="AlphaFoldDB" id="A0A832MM60"/>
<organism evidence="3">
    <name type="scientific">Pseudothermotoga hypogea</name>
    <dbReference type="NCBI Taxonomy" id="57487"/>
    <lineage>
        <taxon>Bacteria</taxon>
        <taxon>Thermotogati</taxon>
        <taxon>Thermotogota</taxon>
        <taxon>Thermotogae</taxon>
        <taxon>Thermotogales</taxon>
        <taxon>Thermotogaceae</taxon>
        <taxon>Pseudothermotoga</taxon>
    </lineage>
</organism>
<evidence type="ECO:0000259" key="2">
    <source>
        <dbReference type="Pfam" id="PF03787"/>
    </source>
</evidence>
<name>A0A832MM60_9THEM</name>
<evidence type="ECO:0000256" key="1">
    <source>
        <dbReference type="ARBA" id="ARBA00023118"/>
    </source>
</evidence>
<sequence>MNVKSVYRIKITAKTPLLVGGRTRQVRYHAISSHEQDKWIIPASSIKGALSEHLKNNVDQLGQDLVKKLCGEEGDGRTNEGSMRLSDLKAVNGVDVKSGHVIRTRIAVSNLSGSIVSGALAIFKCAKPGVQFEGLLLLGDKLNDDEERAFIGFLKEQREFYIGKNQTVGMGKVEIELTELKEEKRELHRKLDPGMYVVVFEPLSPFTSTEVGFETLEKKYFVSSKTYIPATAMKKVLNVKRVTHFYPSNAEEISLPTPSTYLRPKHNDSHLYDCIFELVRSRLEKKAFLMSKDGERLVEARGYKPLYRDQFVKVTEVVNFHIKLNEYSKNVAESFWVQKSYKPEYWVGLVYHDEPFTLPKYVIVGGARSKGYGLMRLKECSKYVHHWRDSVEEFSNFMQKILNKPTSTYVPFLFTTHYYCVDPEKDFGGRVVESFASIDYFRVYDPSDGISGKNKVKIMETVAPGSVVIVEYEKSLEEVLKILEEMKKNGIGDHTELGFGDFEVYPVSK</sequence>
<dbReference type="InterPro" id="IPR005537">
    <property type="entry name" value="RAMP_III_fam"/>
</dbReference>
<comment type="caution">
    <text evidence="3">The sequence shown here is derived from an EMBL/GenBank/DDBJ whole genome shotgun (WGS) entry which is preliminary data.</text>
</comment>
<evidence type="ECO:0000313" key="3">
    <source>
        <dbReference type="EMBL" id="HGZ79046.1"/>
    </source>
</evidence>
<proteinExistence type="predicted"/>
<dbReference type="GO" id="GO:0051607">
    <property type="term" value="P:defense response to virus"/>
    <property type="evidence" value="ECO:0007669"/>
    <property type="project" value="UniProtKB-KW"/>
</dbReference>
<accession>A0A832MM60</accession>
<dbReference type="CDD" id="cd09726">
    <property type="entry name" value="RAMP_I_III"/>
    <property type="match status" value="1"/>
</dbReference>
<protein>
    <recommendedName>
        <fullName evidence="2">CRISPR type III-associated protein domain-containing protein</fullName>
    </recommendedName>
</protein>
<dbReference type="EMBL" id="DTKQ01000029">
    <property type="protein sequence ID" value="HGZ79046.1"/>
    <property type="molecule type" value="Genomic_DNA"/>
</dbReference>
<keyword evidence="1" id="KW-0051">Antiviral defense</keyword>
<feature type="domain" description="CRISPR type III-associated protein" evidence="2">
    <location>
        <begin position="10"/>
        <end position="174"/>
    </location>
</feature>
<gene>
    <name evidence="3" type="ORF">ENW55_03575</name>
</gene>
<dbReference type="Pfam" id="PF03787">
    <property type="entry name" value="RAMPs"/>
    <property type="match status" value="1"/>
</dbReference>